<keyword evidence="5 7" id="KW-0443">Lipid metabolism</keyword>
<name>Q898B3_CLOTE</name>
<evidence type="ECO:0000256" key="6">
    <source>
        <dbReference type="ARBA" id="ARBA00023315"/>
    </source>
</evidence>
<protein>
    <recommendedName>
        <fullName evidence="7">1-acyl-sn-glycerol-3-phosphate acyltransferase</fullName>
        <ecNumber evidence="7">2.3.1.51</ecNumber>
    </recommendedName>
</protein>
<evidence type="ECO:0000256" key="5">
    <source>
        <dbReference type="ARBA" id="ARBA00023098"/>
    </source>
</evidence>
<sequence length="242" mass="27916">MEKISMNNFFLYIQLGAYMIKTAFKKKKVERIRRIKGNDEAEKIINDHVLNWAEYILKKAKVELEIEGLENLPKESCLYVANHQSLFDIPVLLAGIRKPMGFISKKEIKKVKIISEWMEMIHCVFIDRENIRESVKAINKGIDNLKQGYSMVIFPEGTRNKEGKIGDFKQGSMKLALKSGVPVVPVVIDGTYKIREGNKNNKIKPGKVRLIIKEPIYVDRLDKEDKNKLSNIIREVIKNQLS</sequence>
<keyword evidence="4 7" id="KW-0808">Transferase</keyword>
<organism evidence="9 10">
    <name type="scientific">Clostridium tetani (strain Massachusetts / E88)</name>
    <dbReference type="NCBI Taxonomy" id="212717"/>
    <lineage>
        <taxon>Bacteria</taxon>
        <taxon>Bacillati</taxon>
        <taxon>Bacillota</taxon>
        <taxon>Clostridia</taxon>
        <taxon>Eubacteriales</taxon>
        <taxon>Clostridiaceae</taxon>
        <taxon>Clostridium</taxon>
    </lineage>
</organism>
<evidence type="ECO:0000259" key="8">
    <source>
        <dbReference type="SMART" id="SM00563"/>
    </source>
</evidence>
<accession>Q898B3</accession>
<dbReference type="InterPro" id="IPR002123">
    <property type="entry name" value="Plipid/glycerol_acylTrfase"/>
</dbReference>
<dbReference type="GO" id="GO:0016020">
    <property type="term" value="C:membrane"/>
    <property type="evidence" value="ECO:0007669"/>
    <property type="project" value="InterPro"/>
</dbReference>
<evidence type="ECO:0000256" key="1">
    <source>
        <dbReference type="ARBA" id="ARBA00005189"/>
    </source>
</evidence>
<keyword evidence="10" id="KW-1185">Reference proteome</keyword>
<comment type="similarity">
    <text evidence="2 7">Belongs to the 1-acyl-sn-glycerol-3-phosphate acyltransferase family.</text>
</comment>
<evidence type="ECO:0000313" key="10">
    <source>
        <dbReference type="Proteomes" id="UP000001412"/>
    </source>
</evidence>
<dbReference type="STRING" id="212717.CTC_00551"/>
<keyword evidence="7" id="KW-1208">Phospholipid metabolism</keyword>
<evidence type="ECO:0000256" key="2">
    <source>
        <dbReference type="ARBA" id="ARBA00008655"/>
    </source>
</evidence>
<dbReference type="KEGG" id="ctc:CTC_00551"/>
<evidence type="ECO:0000256" key="4">
    <source>
        <dbReference type="ARBA" id="ARBA00022679"/>
    </source>
</evidence>
<feature type="domain" description="Phospholipid/glycerol acyltransferase" evidence="8">
    <location>
        <begin position="77"/>
        <end position="191"/>
    </location>
</feature>
<comment type="catalytic activity">
    <reaction evidence="7">
        <text>a 1-acyl-sn-glycero-3-phosphate + an acyl-CoA = a 1,2-diacyl-sn-glycero-3-phosphate + CoA</text>
        <dbReference type="Rhea" id="RHEA:19709"/>
        <dbReference type="ChEBI" id="CHEBI:57287"/>
        <dbReference type="ChEBI" id="CHEBI:57970"/>
        <dbReference type="ChEBI" id="CHEBI:58342"/>
        <dbReference type="ChEBI" id="CHEBI:58608"/>
        <dbReference type="EC" id="2.3.1.51"/>
    </reaction>
</comment>
<evidence type="ECO:0000256" key="7">
    <source>
        <dbReference type="RuleBase" id="RU361267"/>
    </source>
</evidence>
<dbReference type="PANTHER" id="PTHR10434">
    <property type="entry name" value="1-ACYL-SN-GLYCEROL-3-PHOSPHATE ACYLTRANSFERASE"/>
    <property type="match status" value="1"/>
</dbReference>
<dbReference type="HOGENOM" id="CLU_027938_6_1_9"/>
<dbReference type="AlphaFoldDB" id="Q898B3"/>
<dbReference type="GO" id="GO:0006654">
    <property type="term" value="P:phosphatidic acid biosynthetic process"/>
    <property type="evidence" value="ECO:0007669"/>
    <property type="project" value="TreeGrafter"/>
</dbReference>
<dbReference type="InterPro" id="IPR004552">
    <property type="entry name" value="AGP_acyltrans"/>
</dbReference>
<proteinExistence type="inferred from homology"/>
<dbReference type="GO" id="GO:0003841">
    <property type="term" value="F:1-acylglycerol-3-phosphate O-acyltransferase activity"/>
    <property type="evidence" value="ECO:0007669"/>
    <property type="project" value="UniProtKB-UniRule"/>
</dbReference>
<dbReference type="SMART" id="SM00563">
    <property type="entry name" value="PlsC"/>
    <property type="match status" value="1"/>
</dbReference>
<dbReference type="EC" id="2.3.1.51" evidence="7"/>
<dbReference type="Pfam" id="PF01553">
    <property type="entry name" value="Acyltransferase"/>
    <property type="match status" value="1"/>
</dbReference>
<reference evidence="9 10" key="1">
    <citation type="journal article" date="2003" name="Proc. Natl. Acad. Sci. U.S.A.">
        <title>The genome sequence of Clostridium tetani, the causative agent of tetanus disease.</title>
        <authorList>
            <person name="Brueggemann H."/>
            <person name="Baumer S."/>
            <person name="Fricke W.F."/>
            <person name="Wiezer A."/>
            <person name="Liesegang H."/>
            <person name="Decker I."/>
            <person name="Herzberg C."/>
            <person name="Martinez-Arias R."/>
            <person name="Merkl R."/>
            <person name="Henne A."/>
            <person name="Gottschalk G."/>
        </authorList>
    </citation>
    <scope>NUCLEOTIDE SEQUENCE [LARGE SCALE GENOMIC DNA]</scope>
    <source>
        <strain evidence="10">Massachusetts / E88</strain>
    </source>
</reference>
<dbReference type="EMBL" id="AE015927">
    <property type="protein sequence ID" value="AAO35171.1"/>
    <property type="molecule type" value="Genomic_DNA"/>
</dbReference>
<keyword evidence="7" id="KW-0594">Phospholipid biosynthesis</keyword>
<keyword evidence="3 7" id="KW-0444">Lipid biosynthesis</keyword>
<dbReference type="CDD" id="cd07989">
    <property type="entry name" value="LPLAT_AGPAT-like"/>
    <property type="match status" value="1"/>
</dbReference>
<comment type="pathway">
    <text evidence="1">Lipid metabolism.</text>
</comment>
<comment type="domain">
    <text evidence="7">The HXXXXD motif is essential for acyltransferase activity and may constitute the binding site for the phosphate moiety of the glycerol-3-phosphate.</text>
</comment>
<dbReference type="SUPFAM" id="SSF69593">
    <property type="entry name" value="Glycerol-3-phosphate (1)-acyltransferase"/>
    <property type="match status" value="1"/>
</dbReference>
<dbReference type="NCBIfam" id="TIGR00530">
    <property type="entry name" value="AGP_acyltrn"/>
    <property type="match status" value="1"/>
</dbReference>
<dbReference type="PANTHER" id="PTHR10434:SF64">
    <property type="entry name" value="1-ACYL-SN-GLYCEROL-3-PHOSPHATE ACYLTRANSFERASE-RELATED"/>
    <property type="match status" value="1"/>
</dbReference>
<gene>
    <name evidence="9" type="ordered locus">CTC_00551</name>
</gene>
<dbReference type="Proteomes" id="UP000001412">
    <property type="component" value="Chromosome"/>
</dbReference>
<keyword evidence="6 7" id="KW-0012">Acyltransferase</keyword>
<evidence type="ECO:0000313" key="9">
    <source>
        <dbReference type="EMBL" id="AAO35171.1"/>
    </source>
</evidence>
<evidence type="ECO:0000256" key="3">
    <source>
        <dbReference type="ARBA" id="ARBA00022516"/>
    </source>
</evidence>